<gene>
    <name evidence="1" type="ORF">SY85_21405</name>
</gene>
<keyword evidence="2" id="KW-1185">Reference proteome</keyword>
<dbReference type="Proteomes" id="UP000077177">
    <property type="component" value="Chromosome"/>
</dbReference>
<dbReference type="EMBL" id="CP011390">
    <property type="protein sequence ID" value="ANE52655.1"/>
    <property type="molecule type" value="Genomic_DNA"/>
</dbReference>
<evidence type="ECO:0000313" key="1">
    <source>
        <dbReference type="EMBL" id="ANE52655.1"/>
    </source>
</evidence>
<evidence type="ECO:0000313" key="2">
    <source>
        <dbReference type="Proteomes" id="UP000077177"/>
    </source>
</evidence>
<reference evidence="2" key="1">
    <citation type="submission" date="2015-01" db="EMBL/GenBank/DDBJ databases">
        <title>Flavisolibacter sp./LCS9/ whole genome sequencing.</title>
        <authorList>
            <person name="Kim M.K."/>
            <person name="Srinivasan S."/>
            <person name="Lee J.-J."/>
        </authorList>
    </citation>
    <scope>NUCLEOTIDE SEQUENCE [LARGE SCALE GENOMIC DNA]</scope>
    <source>
        <strain evidence="2">LCS9</strain>
    </source>
</reference>
<dbReference type="AlphaFoldDB" id="A0A172TZX6"/>
<sequence>MISFTSLLNRGKSKFKNSEGHQIAKLYYLMSYKKHYAELLQLFNPYWPYTKMGELFLYRQWVIQFLYRICAPEQVGEKTLQDILNEGSTIGQRLLKQLEGVDMVYCFGDTYMNTLNQRWSKYEEAVINNHLNDQVPYKAVLDTLIDYITKGYEPHIKTQAFALLSADLLDLQDQVKKIIFDHHYSGKMPFTINANIIKNRA</sequence>
<dbReference type="KEGG" id="fla:SY85_21405"/>
<proteinExistence type="predicted"/>
<name>A0A172TZX6_9BACT</name>
<protein>
    <submittedName>
        <fullName evidence="1">Uncharacterized protein</fullName>
    </submittedName>
</protein>
<accession>A0A172TZX6</accession>
<dbReference type="RefSeq" id="WP_066407506.1">
    <property type="nucleotide sequence ID" value="NZ_CP011390.1"/>
</dbReference>
<reference evidence="1 2" key="2">
    <citation type="journal article" date="2016" name="Int. J. Syst. Evol. Microbiol.">
        <title>Flavisolibacter tropicus sp. nov., isolated from tropical soil.</title>
        <authorList>
            <person name="Lee J.J."/>
            <person name="Kang M.S."/>
            <person name="Kim G.S."/>
            <person name="Lee C.S."/>
            <person name="Lim S."/>
            <person name="Lee J."/>
            <person name="Roh S.H."/>
            <person name="Kang H."/>
            <person name="Ha J.M."/>
            <person name="Bae S."/>
            <person name="Jung H.Y."/>
            <person name="Kim M.K."/>
        </authorList>
    </citation>
    <scope>NUCLEOTIDE SEQUENCE [LARGE SCALE GENOMIC DNA]</scope>
    <source>
        <strain evidence="1 2">LCS9</strain>
    </source>
</reference>
<organism evidence="1 2">
    <name type="scientific">Flavisolibacter tropicus</name>
    <dbReference type="NCBI Taxonomy" id="1492898"/>
    <lineage>
        <taxon>Bacteria</taxon>
        <taxon>Pseudomonadati</taxon>
        <taxon>Bacteroidota</taxon>
        <taxon>Chitinophagia</taxon>
        <taxon>Chitinophagales</taxon>
        <taxon>Chitinophagaceae</taxon>
        <taxon>Flavisolibacter</taxon>
    </lineage>
</organism>